<keyword evidence="1" id="KW-1133">Transmembrane helix</keyword>
<protein>
    <submittedName>
        <fullName evidence="2">Uncharacterized protein</fullName>
    </submittedName>
</protein>
<sequence length="201" mass="24407">MTFHLFLTKKLRFIFIVAFIIIFIILNICSFYQDVNSFNKEVNLPFPNNTGIMKIDVGQGEDFWILTENYKLYHWNAIKRKFIRKAKDYEPIYDFSVGSDGTVIISDYYHDINIRSYIDSWNIIYGHYDNRNISICDLNKIFTTNNYMLFVGGYYKDIYFWDELDRNDYYQISCAFHDKSLWFIGYGHYIYLYVNKYRKFL</sequence>
<keyword evidence="3" id="KW-1185">Reference proteome</keyword>
<keyword evidence="1" id="KW-0812">Transmembrane</keyword>
<dbReference type="AlphaFoldDB" id="A0A2P4QKA2"/>
<evidence type="ECO:0000313" key="2">
    <source>
        <dbReference type="EMBL" id="POG78061.1"/>
    </source>
</evidence>
<feature type="non-terminal residue" evidence="2">
    <location>
        <position position="1"/>
    </location>
</feature>
<dbReference type="EMBL" id="AUPC02000035">
    <property type="protein sequence ID" value="POG78061.1"/>
    <property type="molecule type" value="Genomic_DNA"/>
</dbReference>
<accession>A0A2P4QKA2</accession>
<feature type="transmembrane region" description="Helical" evidence="1">
    <location>
        <begin position="12"/>
        <end position="33"/>
    </location>
</feature>
<comment type="caution">
    <text evidence="2">The sequence shown here is derived from an EMBL/GenBank/DDBJ whole genome shotgun (WGS) entry which is preliminary data.</text>
</comment>
<organism evidence="2 3">
    <name type="scientific">Rhizophagus irregularis (strain DAOM 181602 / DAOM 197198 / MUCL 43194)</name>
    <name type="common">Arbuscular mycorrhizal fungus</name>
    <name type="synonym">Glomus intraradices</name>
    <dbReference type="NCBI Taxonomy" id="747089"/>
    <lineage>
        <taxon>Eukaryota</taxon>
        <taxon>Fungi</taxon>
        <taxon>Fungi incertae sedis</taxon>
        <taxon>Mucoromycota</taxon>
        <taxon>Glomeromycotina</taxon>
        <taxon>Glomeromycetes</taxon>
        <taxon>Glomerales</taxon>
        <taxon>Glomeraceae</taxon>
        <taxon>Rhizophagus</taxon>
    </lineage>
</organism>
<evidence type="ECO:0000313" key="3">
    <source>
        <dbReference type="Proteomes" id="UP000018888"/>
    </source>
</evidence>
<reference evidence="2 3" key="1">
    <citation type="journal article" date="2013" name="Proc. Natl. Acad. Sci. U.S.A.">
        <title>Genome of an arbuscular mycorrhizal fungus provides insight into the oldest plant symbiosis.</title>
        <authorList>
            <person name="Tisserant E."/>
            <person name="Malbreil M."/>
            <person name="Kuo A."/>
            <person name="Kohler A."/>
            <person name="Symeonidi A."/>
            <person name="Balestrini R."/>
            <person name="Charron P."/>
            <person name="Duensing N."/>
            <person name="Frei Dit Frey N."/>
            <person name="Gianinazzi-Pearson V."/>
            <person name="Gilbert L.B."/>
            <person name="Handa Y."/>
            <person name="Herr J.R."/>
            <person name="Hijri M."/>
            <person name="Koul R."/>
            <person name="Kawaguchi M."/>
            <person name="Krajinski F."/>
            <person name="Lammers P.J."/>
            <person name="Masclaux F.G."/>
            <person name="Murat C."/>
            <person name="Morin E."/>
            <person name="Ndikumana S."/>
            <person name="Pagni M."/>
            <person name="Petitpierre D."/>
            <person name="Requena N."/>
            <person name="Rosikiewicz P."/>
            <person name="Riley R."/>
            <person name="Saito K."/>
            <person name="San Clemente H."/>
            <person name="Shapiro H."/>
            <person name="van Tuinen D."/>
            <person name="Becard G."/>
            <person name="Bonfante P."/>
            <person name="Paszkowski U."/>
            <person name="Shachar-Hill Y.Y."/>
            <person name="Tuskan G.A."/>
            <person name="Young P.W."/>
            <person name="Sanders I.R."/>
            <person name="Henrissat B."/>
            <person name="Rensing S.A."/>
            <person name="Grigoriev I.V."/>
            <person name="Corradi N."/>
            <person name="Roux C."/>
            <person name="Martin F."/>
        </authorList>
    </citation>
    <scope>NUCLEOTIDE SEQUENCE [LARGE SCALE GENOMIC DNA]</scope>
    <source>
        <strain evidence="2 3">DAOM 197198</strain>
    </source>
</reference>
<name>A0A2P4QKA2_RHIID</name>
<proteinExistence type="predicted"/>
<evidence type="ECO:0000256" key="1">
    <source>
        <dbReference type="SAM" id="Phobius"/>
    </source>
</evidence>
<keyword evidence="1" id="KW-0472">Membrane</keyword>
<dbReference type="Proteomes" id="UP000018888">
    <property type="component" value="Unassembled WGS sequence"/>
</dbReference>
<reference evidence="2 3" key="2">
    <citation type="journal article" date="2018" name="New Phytol.">
        <title>High intraspecific genome diversity in the model arbuscular mycorrhizal symbiont Rhizophagus irregularis.</title>
        <authorList>
            <person name="Chen E.C.H."/>
            <person name="Morin E."/>
            <person name="Beaudet D."/>
            <person name="Noel J."/>
            <person name="Yildirir G."/>
            <person name="Ndikumana S."/>
            <person name="Charron P."/>
            <person name="St-Onge C."/>
            <person name="Giorgi J."/>
            <person name="Kruger M."/>
            <person name="Marton T."/>
            <person name="Ropars J."/>
            <person name="Grigoriev I.V."/>
            <person name="Hainaut M."/>
            <person name="Henrissat B."/>
            <person name="Roux C."/>
            <person name="Martin F."/>
            <person name="Corradi N."/>
        </authorList>
    </citation>
    <scope>NUCLEOTIDE SEQUENCE [LARGE SCALE GENOMIC DNA]</scope>
    <source>
        <strain evidence="2 3">DAOM 197198</strain>
    </source>
</reference>
<dbReference type="VEuPathDB" id="FungiDB:RhiirFUN_002675"/>
<gene>
    <name evidence="2" type="ORF">GLOIN_2v1541716</name>
</gene>